<keyword evidence="6" id="KW-1185">Reference proteome</keyword>
<dbReference type="FunFam" id="3.40.605.10:FF:000012">
    <property type="entry name" value="NAD-dependent succinate-semialdehyde dehydrogenase"/>
    <property type="match status" value="1"/>
</dbReference>
<dbReference type="SUPFAM" id="SSF53720">
    <property type="entry name" value="ALDH-like"/>
    <property type="match status" value="1"/>
</dbReference>
<dbReference type="Gene3D" id="3.40.605.10">
    <property type="entry name" value="Aldehyde Dehydrogenase, Chain A, domain 1"/>
    <property type="match status" value="1"/>
</dbReference>
<evidence type="ECO:0000256" key="2">
    <source>
        <dbReference type="ARBA" id="ARBA00022857"/>
    </source>
</evidence>
<comment type="similarity">
    <text evidence="1">Belongs to the aldehyde dehydrogenase family.</text>
</comment>
<keyword evidence="3" id="KW-0560">Oxidoreductase</keyword>
<proteinExistence type="inferred from homology"/>
<dbReference type="NCBIfam" id="NF006915">
    <property type="entry name" value="PRK09406.1"/>
    <property type="match status" value="1"/>
</dbReference>
<dbReference type="KEGG" id="sfic:EIZ62_30950"/>
<dbReference type="CDD" id="cd07100">
    <property type="entry name" value="ALDH_SSADH1_GabD1"/>
    <property type="match status" value="1"/>
</dbReference>
<dbReference type="RefSeq" id="WP_156695923.1">
    <property type="nucleotide sequence ID" value="NZ_CP034279.1"/>
</dbReference>
<sequence length="467" mass="50088">MPIATVNPATGETLKTFDELTPEGIERCLATADAAFRRHRATGFAERARLLGRAADLLEADQDDIARTMTTEMGKPLTAARAEAAKCVKAMRWYAAHAERLLADEHPPEDDVRDSGAARARVHYRPLGLVLAVMPWNFPLWQVIRFAAPALMAGNVGLLKHASNVPQTALYLEDLFRRAGYPDGCFQTLLVGSRAVEGILRDDRVAAATLTGSEPAGRSVAAVAGDEIKKTVLELGGSDPYVVMPSADVERAATVAVTARAQNNGQSCIAAKRFIVHEDVYDAFAERFTAGMAALTVGDPMDESTDVGPLASESGRDGLAELVDDAVRQGASVLCGGGRPQDLAPGLERGWFYEPTVLAGITPGMRIHQEETFGPVATLYRVSGIEEAVRVANDTYFGLSSNVWTRDDEDVDRFVRDLQAGGVFVNGMTASHPALPFGGVKRSGYGRELSGHGIKEFCNATTVWQAS</sequence>
<dbReference type="Gene3D" id="3.40.309.10">
    <property type="entry name" value="Aldehyde Dehydrogenase, Chain A, domain 2"/>
    <property type="match status" value="1"/>
</dbReference>
<reference evidence="5 6" key="1">
    <citation type="submission" date="2018-12" db="EMBL/GenBank/DDBJ databases">
        <title>Complete genome sequence of Streptomyces ficellus NRRL8067, the producer of ficellomycin, feldamycin and nojirimycin.</title>
        <authorList>
            <person name="Zhang H."/>
            <person name="Yue R."/>
            <person name="Liu Y."/>
            <person name="Li M."/>
            <person name="Mu H."/>
            <person name="Zhang J."/>
        </authorList>
    </citation>
    <scope>NUCLEOTIDE SEQUENCE [LARGE SCALE GENOMIC DNA]</scope>
    <source>
        <strain evidence="5 6">NRRL 8067</strain>
    </source>
</reference>
<dbReference type="PANTHER" id="PTHR43217:SF1">
    <property type="entry name" value="SUCCINATE SEMIALDEHYDE DEHYDROGENASE [NAD(P)+] SAD"/>
    <property type="match status" value="1"/>
</dbReference>
<dbReference type="InterPro" id="IPR015590">
    <property type="entry name" value="Aldehyde_DH_dom"/>
</dbReference>
<dbReference type="InterPro" id="IPR044148">
    <property type="entry name" value="ALDH_GabD1-like"/>
</dbReference>
<evidence type="ECO:0000313" key="6">
    <source>
        <dbReference type="Proteomes" id="UP000422572"/>
    </source>
</evidence>
<dbReference type="InterPro" id="IPR016161">
    <property type="entry name" value="Ald_DH/histidinol_DH"/>
</dbReference>
<dbReference type="PANTHER" id="PTHR43217">
    <property type="entry name" value="SUCCINATE SEMIALDEHYDE DEHYDROGENASE [NAD(P)+] SAD"/>
    <property type="match status" value="1"/>
</dbReference>
<dbReference type="GO" id="GO:0004777">
    <property type="term" value="F:succinate-semialdehyde dehydrogenase (NAD+) activity"/>
    <property type="evidence" value="ECO:0007669"/>
    <property type="project" value="TreeGrafter"/>
</dbReference>
<dbReference type="InterPro" id="IPR047110">
    <property type="entry name" value="GABD/Sad-like"/>
</dbReference>
<dbReference type="InterPro" id="IPR016162">
    <property type="entry name" value="Ald_DH_N"/>
</dbReference>
<name>A0A6I6FR69_9ACTN</name>
<dbReference type="OrthoDB" id="6882680at2"/>
<feature type="domain" description="Aldehyde dehydrogenase" evidence="4">
    <location>
        <begin position="3"/>
        <end position="463"/>
    </location>
</feature>
<dbReference type="GO" id="GO:0004030">
    <property type="term" value="F:aldehyde dehydrogenase [NAD(P)+] activity"/>
    <property type="evidence" value="ECO:0007669"/>
    <property type="project" value="InterPro"/>
</dbReference>
<dbReference type="AlphaFoldDB" id="A0A6I6FR69"/>
<gene>
    <name evidence="5" type="ORF">EIZ62_30950</name>
</gene>
<evidence type="ECO:0000256" key="1">
    <source>
        <dbReference type="ARBA" id="ARBA00009986"/>
    </source>
</evidence>
<evidence type="ECO:0000313" key="5">
    <source>
        <dbReference type="EMBL" id="QGV82185.1"/>
    </source>
</evidence>
<dbReference type="Pfam" id="PF00171">
    <property type="entry name" value="Aldedh"/>
    <property type="match status" value="1"/>
</dbReference>
<evidence type="ECO:0000256" key="3">
    <source>
        <dbReference type="ARBA" id="ARBA00023002"/>
    </source>
</evidence>
<dbReference type="FunFam" id="3.40.309.10:FF:000010">
    <property type="entry name" value="Gamma-aminobutyraldehyde dehydrogenase"/>
    <property type="match status" value="1"/>
</dbReference>
<organism evidence="5 6">
    <name type="scientific">Streptomyces ficellus</name>
    <dbReference type="NCBI Taxonomy" id="1977088"/>
    <lineage>
        <taxon>Bacteria</taxon>
        <taxon>Bacillati</taxon>
        <taxon>Actinomycetota</taxon>
        <taxon>Actinomycetes</taxon>
        <taxon>Kitasatosporales</taxon>
        <taxon>Streptomycetaceae</taxon>
        <taxon>Streptomyces</taxon>
    </lineage>
</organism>
<dbReference type="InterPro" id="IPR016163">
    <property type="entry name" value="Ald_DH_C"/>
</dbReference>
<accession>A0A6I6FR69</accession>
<keyword evidence="2" id="KW-0521">NADP</keyword>
<dbReference type="InterPro" id="IPR016160">
    <property type="entry name" value="Ald_DH_CS_CYS"/>
</dbReference>
<evidence type="ECO:0000259" key="4">
    <source>
        <dbReference type="Pfam" id="PF00171"/>
    </source>
</evidence>
<dbReference type="Proteomes" id="UP000422572">
    <property type="component" value="Chromosome"/>
</dbReference>
<protein>
    <submittedName>
        <fullName evidence="5">NADP-dependent succinic semialdehyde dehydrogenase</fullName>
    </submittedName>
</protein>
<dbReference type="EMBL" id="CP034279">
    <property type="protein sequence ID" value="QGV82185.1"/>
    <property type="molecule type" value="Genomic_DNA"/>
</dbReference>
<dbReference type="PROSITE" id="PS00070">
    <property type="entry name" value="ALDEHYDE_DEHYDR_CYS"/>
    <property type="match status" value="1"/>
</dbReference>